<sequence length="462" mass="50131">MTSEKNGNQRRPLNRLLIGTAILVVLMVMAAVAVWLPYSRATINSLVTTGVERAETSINGAGTGPDRSDPPHAENSDEQSKTETEKDQVAAIGGPADDGESSSGQHESEGEGAPDLGVENLKRLGIKVAVADDSPMVMDIERPAEVKFDNDRVVHVVPRVAGVVSSVSVSEGEVVEEDEVLAVVHSRELAEMKSAYLADLERRDLAWENFDRAKRLWEKKISSEKDYLAQKTALAEADIALTASQQKLRALGLSQSYLDKLKDGAVEDLAKYEIRAPITGTVIKKHISLGEAVSVDSDAFMVADTSTVWVDITVYPEDLREVGAGQIVQIQLDENDVVEGQIAFVTADVQEETRTAVARVIRDNAGGRLKPGMFVKAWIELSQETGGVRVPKTAVQNFNNNTVVFVQEGESFEPRPVKPGRENSKYVQVLSGLTKGESYVEEGAFTLKALIQKAQMGEGHGH</sequence>
<dbReference type="GO" id="GO:0030288">
    <property type="term" value="C:outer membrane-bounded periplasmic space"/>
    <property type="evidence" value="ECO:0007669"/>
    <property type="project" value="TreeGrafter"/>
</dbReference>
<comment type="similarity">
    <text evidence="1">Belongs to the membrane fusion protein (MFP) (TC 8.A.1) family.</text>
</comment>
<dbReference type="GO" id="GO:0016020">
    <property type="term" value="C:membrane"/>
    <property type="evidence" value="ECO:0007669"/>
    <property type="project" value="InterPro"/>
</dbReference>
<dbReference type="GO" id="GO:0046686">
    <property type="term" value="P:response to cadmium ion"/>
    <property type="evidence" value="ECO:0007669"/>
    <property type="project" value="UniProtKB-KW"/>
</dbReference>
<comment type="function">
    <text evidence="5">CzcA and CzcB together would act in zinc efflux nearly as effectively as the complete czc efflux system (CzcABC). The CzcB protein is thought to funnel zinc cations to the CzcA transport protein.</text>
</comment>
<feature type="region of interest" description="Disordered" evidence="6">
    <location>
        <begin position="56"/>
        <end position="117"/>
    </location>
</feature>
<dbReference type="SUPFAM" id="SSF111369">
    <property type="entry name" value="HlyD-like secretion proteins"/>
    <property type="match status" value="1"/>
</dbReference>
<dbReference type="AlphaFoldDB" id="A0A0A8K2G6"/>
<dbReference type="Pfam" id="PF25893">
    <property type="entry name" value="HH_CzcB"/>
    <property type="match status" value="1"/>
</dbReference>
<keyword evidence="7" id="KW-1133">Transmembrane helix</keyword>
<feature type="transmembrane region" description="Helical" evidence="7">
    <location>
        <begin position="16"/>
        <end position="38"/>
    </location>
</feature>
<dbReference type="Pfam" id="PF25975">
    <property type="entry name" value="CzcB_C"/>
    <property type="match status" value="1"/>
</dbReference>
<name>A0A0A8K2G6_9HYPH</name>
<dbReference type="STRING" id="1384459.GL4_1254"/>
<dbReference type="InterPro" id="IPR058649">
    <property type="entry name" value="CzcB_C"/>
</dbReference>
<reference evidence="12 13" key="1">
    <citation type="submission" date="2014-09" db="EMBL/GenBank/DDBJ databases">
        <title>Genome sequencing of Methyloceanibacter caenitepidi Gela4.</title>
        <authorList>
            <person name="Takeuchi M."/>
            <person name="Susumu S."/>
            <person name="Kamagata Y."/>
            <person name="Oshima K."/>
            <person name="Hattori M."/>
            <person name="Iwasaki W."/>
        </authorList>
    </citation>
    <scope>NUCLEOTIDE SEQUENCE [LARGE SCALE GENOMIC DNA]</scope>
    <source>
        <strain evidence="12 13">Gela4</strain>
    </source>
</reference>
<evidence type="ECO:0000259" key="8">
    <source>
        <dbReference type="Pfam" id="PF25893"/>
    </source>
</evidence>
<dbReference type="Proteomes" id="UP000031643">
    <property type="component" value="Chromosome"/>
</dbReference>
<evidence type="ECO:0000256" key="7">
    <source>
        <dbReference type="SAM" id="Phobius"/>
    </source>
</evidence>
<dbReference type="GO" id="GO:0060003">
    <property type="term" value="P:copper ion export"/>
    <property type="evidence" value="ECO:0007669"/>
    <property type="project" value="TreeGrafter"/>
</dbReference>
<dbReference type="InterPro" id="IPR058648">
    <property type="entry name" value="HH_CzcB-like"/>
</dbReference>
<dbReference type="Gene3D" id="2.40.420.20">
    <property type="match status" value="1"/>
</dbReference>
<evidence type="ECO:0000259" key="9">
    <source>
        <dbReference type="Pfam" id="PF25954"/>
    </source>
</evidence>
<feature type="domain" description="CzcB-like alpha-helical hairpin" evidence="8">
    <location>
        <begin position="191"/>
        <end position="250"/>
    </location>
</feature>
<evidence type="ECO:0000313" key="13">
    <source>
        <dbReference type="Proteomes" id="UP000031643"/>
    </source>
</evidence>
<dbReference type="InterPro" id="IPR058647">
    <property type="entry name" value="BSH_CzcB-like"/>
</dbReference>
<protein>
    <submittedName>
        <fullName evidence="12">Cobalt/zinc/cadmium efflux RND transporter, membrane fusion protein, CzcB family</fullName>
    </submittedName>
</protein>
<dbReference type="FunFam" id="2.40.420.20:FF:000006">
    <property type="entry name" value="RND family efflux transporter MFP subunit"/>
    <property type="match status" value="1"/>
</dbReference>
<dbReference type="PANTHER" id="PTHR30097">
    <property type="entry name" value="CATION EFFLUX SYSTEM PROTEIN CUSB"/>
    <property type="match status" value="1"/>
</dbReference>
<dbReference type="HOGENOM" id="CLU_018816_13_0_5"/>
<dbReference type="InterPro" id="IPR058792">
    <property type="entry name" value="Beta-barrel_RND_2"/>
</dbReference>
<evidence type="ECO:0000259" key="11">
    <source>
        <dbReference type="Pfam" id="PF25975"/>
    </source>
</evidence>
<dbReference type="GO" id="GO:0046914">
    <property type="term" value="F:transition metal ion binding"/>
    <property type="evidence" value="ECO:0007669"/>
    <property type="project" value="TreeGrafter"/>
</dbReference>
<dbReference type="KEGG" id="mcg:GL4_1254"/>
<keyword evidence="2" id="KW-0813">Transport</keyword>
<dbReference type="GO" id="GO:0015679">
    <property type="term" value="P:plasma membrane copper ion transport"/>
    <property type="evidence" value="ECO:0007669"/>
    <property type="project" value="TreeGrafter"/>
</dbReference>
<proteinExistence type="inferred from homology"/>
<gene>
    <name evidence="12" type="ORF">GL4_1254</name>
</gene>
<dbReference type="Gene3D" id="2.40.30.170">
    <property type="match status" value="1"/>
</dbReference>
<dbReference type="RefSeq" id="WP_052464175.1">
    <property type="nucleotide sequence ID" value="NZ_AP014648.1"/>
</dbReference>
<evidence type="ECO:0000256" key="1">
    <source>
        <dbReference type="ARBA" id="ARBA00009477"/>
    </source>
</evidence>
<keyword evidence="3" id="KW-0862">Zinc</keyword>
<evidence type="ECO:0000259" key="10">
    <source>
        <dbReference type="Pfam" id="PF25973"/>
    </source>
</evidence>
<evidence type="ECO:0000256" key="3">
    <source>
        <dbReference type="ARBA" id="ARBA00022833"/>
    </source>
</evidence>
<dbReference type="InterPro" id="IPR051909">
    <property type="entry name" value="MFP_Cation_Efflux"/>
</dbReference>
<keyword evidence="4" id="KW-0105">Cadmium resistance</keyword>
<organism evidence="12 13">
    <name type="scientific">Methyloceanibacter caenitepidi</name>
    <dbReference type="NCBI Taxonomy" id="1384459"/>
    <lineage>
        <taxon>Bacteria</taxon>
        <taxon>Pseudomonadati</taxon>
        <taxon>Pseudomonadota</taxon>
        <taxon>Alphaproteobacteria</taxon>
        <taxon>Hyphomicrobiales</taxon>
        <taxon>Hyphomicrobiaceae</taxon>
        <taxon>Methyloceanibacter</taxon>
    </lineage>
</organism>
<dbReference type="PANTHER" id="PTHR30097:SF4">
    <property type="entry name" value="SLR6042 PROTEIN"/>
    <property type="match status" value="1"/>
</dbReference>
<dbReference type="Gene3D" id="2.40.50.100">
    <property type="match status" value="1"/>
</dbReference>
<keyword evidence="13" id="KW-1185">Reference proteome</keyword>
<evidence type="ECO:0000256" key="2">
    <source>
        <dbReference type="ARBA" id="ARBA00022448"/>
    </source>
</evidence>
<feature type="domain" description="CzcB-like barrel-sandwich hybrid" evidence="10">
    <location>
        <begin position="152"/>
        <end position="304"/>
    </location>
</feature>
<keyword evidence="7" id="KW-0812">Transmembrane</keyword>
<evidence type="ECO:0000256" key="5">
    <source>
        <dbReference type="ARBA" id="ARBA00058766"/>
    </source>
</evidence>
<dbReference type="NCBIfam" id="TIGR01730">
    <property type="entry name" value="RND_mfp"/>
    <property type="match status" value="1"/>
</dbReference>
<accession>A0A0A8K2G6</accession>
<evidence type="ECO:0000256" key="4">
    <source>
        <dbReference type="ARBA" id="ARBA00043263"/>
    </source>
</evidence>
<evidence type="ECO:0000313" key="12">
    <source>
        <dbReference type="EMBL" id="BAQ16712.1"/>
    </source>
</evidence>
<keyword evidence="7" id="KW-0472">Membrane</keyword>
<feature type="compositionally biased region" description="Basic and acidic residues" evidence="6">
    <location>
        <begin position="66"/>
        <end position="88"/>
    </location>
</feature>
<dbReference type="Pfam" id="PF25954">
    <property type="entry name" value="Beta-barrel_RND_2"/>
    <property type="match status" value="1"/>
</dbReference>
<dbReference type="OrthoDB" id="9774837at2"/>
<evidence type="ECO:0000256" key="6">
    <source>
        <dbReference type="SAM" id="MobiDB-lite"/>
    </source>
</evidence>
<dbReference type="Pfam" id="PF25973">
    <property type="entry name" value="BSH_CzcB"/>
    <property type="match status" value="1"/>
</dbReference>
<dbReference type="EMBL" id="AP014648">
    <property type="protein sequence ID" value="BAQ16712.1"/>
    <property type="molecule type" value="Genomic_DNA"/>
</dbReference>
<feature type="domain" description="CusB-like beta-barrel" evidence="9">
    <location>
        <begin position="307"/>
        <end position="377"/>
    </location>
</feature>
<feature type="domain" description="CzcB-like C-terminal circularly permuted SH3-like" evidence="11">
    <location>
        <begin position="388"/>
        <end position="448"/>
    </location>
</feature>
<dbReference type="GO" id="GO:0022857">
    <property type="term" value="F:transmembrane transporter activity"/>
    <property type="evidence" value="ECO:0007669"/>
    <property type="project" value="InterPro"/>
</dbReference>
<dbReference type="FunFam" id="2.40.30.170:FF:000010">
    <property type="entry name" value="Efflux RND transporter periplasmic adaptor subunit"/>
    <property type="match status" value="1"/>
</dbReference>
<dbReference type="InterPro" id="IPR006143">
    <property type="entry name" value="RND_pump_MFP"/>
</dbReference>